<comment type="caution">
    <text evidence="1">The sequence shown here is derived from an EMBL/GenBank/DDBJ whole genome shotgun (WGS) entry which is preliminary data.</text>
</comment>
<gene>
    <name evidence="1" type="ORF">M9H77_27252</name>
</gene>
<dbReference type="Proteomes" id="UP001060085">
    <property type="component" value="Linkage Group LG06"/>
</dbReference>
<name>A0ACC0ACV4_CATRO</name>
<keyword evidence="2" id="KW-1185">Reference proteome</keyword>
<organism evidence="1 2">
    <name type="scientific">Catharanthus roseus</name>
    <name type="common">Madagascar periwinkle</name>
    <name type="synonym">Vinca rosea</name>
    <dbReference type="NCBI Taxonomy" id="4058"/>
    <lineage>
        <taxon>Eukaryota</taxon>
        <taxon>Viridiplantae</taxon>
        <taxon>Streptophyta</taxon>
        <taxon>Embryophyta</taxon>
        <taxon>Tracheophyta</taxon>
        <taxon>Spermatophyta</taxon>
        <taxon>Magnoliopsida</taxon>
        <taxon>eudicotyledons</taxon>
        <taxon>Gunneridae</taxon>
        <taxon>Pentapetalae</taxon>
        <taxon>asterids</taxon>
        <taxon>lamiids</taxon>
        <taxon>Gentianales</taxon>
        <taxon>Apocynaceae</taxon>
        <taxon>Rauvolfioideae</taxon>
        <taxon>Vinceae</taxon>
        <taxon>Catharanthinae</taxon>
        <taxon>Catharanthus</taxon>
    </lineage>
</organism>
<evidence type="ECO:0000313" key="2">
    <source>
        <dbReference type="Proteomes" id="UP001060085"/>
    </source>
</evidence>
<reference evidence="2" key="1">
    <citation type="journal article" date="2023" name="Nat. Plants">
        <title>Single-cell RNA sequencing provides a high-resolution roadmap for understanding the multicellular compartmentation of specialized metabolism.</title>
        <authorList>
            <person name="Sun S."/>
            <person name="Shen X."/>
            <person name="Li Y."/>
            <person name="Li Y."/>
            <person name="Wang S."/>
            <person name="Li R."/>
            <person name="Zhang H."/>
            <person name="Shen G."/>
            <person name="Guo B."/>
            <person name="Wei J."/>
            <person name="Xu J."/>
            <person name="St-Pierre B."/>
            <person name="Chen S."/>
            <person name="Sun C."/>
        </authorList>
    </citation>
    <scope>NUCLEOTIDE SEQUENCE [LARGE SCALE GENOMIC DNA]</scope>
</reference>
<proteinExistence type="predicted"/>
<dbReference type="EMBL" id="CM044706">
    <property type="protein sequence ID" value="KAI5658459.1"/>
    <property type="molecule type" value="Genomic_DNA"/>
</dbReference>
<sequence>MDYGQPQFNGGNKEEEERSGRQHEQRSPSFSADAELKSVVKCKVQTAIKDNNRKLPTTTIPSISVFSHMASLFFFFTFRRIRIGVFLLICIVLASFPYSVHCWCKNPPIIFNFGDSNSDTGGLVSGLGFQINLPNGRSFFRRSTGRLSDGRLILDFLCQSVNTSFLSPYMDSLGAIFSNGVNFAVVGSSTLPKFMPFALHIQVMQFVHFKERSIQLVAAGSRNLIGDEGFSNALYMIDIGQNDLADSFAKNLSYAQVVKRIPSIIFEIKNSIETIHAQGGRKFWVHNTGPLGCLPQKLSLGQKASNQLDEYGCLSGYDDAAVVFNEGLRHLCQELRSELKDATIVYVDIYSIKYDLIANYSKYGFSTPLMACCGFGGPPYNYDSKVTCGQPGYQVCSEGSKYVSWDGVHYTEAANSFIASKILSNEYSTPPIAFDYFCQ</sequence>
<accession>A0ACC0ACV4</accession>
<evidence type="ECO:0000313" key="1">
    <source>
        <dbReference type="EMBL" id="KAI5658459.1"/>
    </source>
</evidence>
<protein>
    <submittedName>
        <fullName evidence="1">Uncharacterized protein</fullName>
    </submittedName>
</protein>